<protein>
    <recommendedName>
        <fullName evidence="6">Zn(2)-C6 fungal-type domain-containing protein</fullName>
    </recommendedName>
</protein>
<proteinExistence type="predicted"/>
<dbReference type="GO" id="GO:0000981">
    <property type="term" value="F:DNA-binding transcription factor activity, RNA polymerase II-specific"/>
    <property type="evidence" value="ECO:0007669"/>
    <property type="project" value="InterPro"/>
</dbReference>
<dbReference type="SUPFAM" id="SSF57701">
    <property type="entry name" value="Zn2/Cys6 DNA-binding domain"/>
    <property type="match status" value="1"/>
</dbReference>
<evidence type="ECO:0000313" key="8">
    <source>
        <dbReference type="Proteomes" id="UP000054383"/>
    </source>
</evidence>
<keyword evidence="4" id="KW-0539">Nucleus</keyword>
<keyword evidence="2" id="KW-0238">DNA-binding</keyword>
<name>A0A0U1M8U5_TALIS</name>
<dbReference type="EMBL" id="CVMT01000009">
    <property type="protein sequence ID" value="CRG91336.1"/>
    <property type="molecule type" value="Genomic_DNA"/>
</dbReference>
<keyword evidence="5" id="KW-0812">Transmembrane</keyword>
<feature type="transmembrane region" description="Helical" evidence="5">
    <location>
        <begin position="355"/>
        <end position="373"/>
    </location>
</feature>
<keyword evidence="5" id="KW-1133">Transmembrane helix</keyword>
<keyword evidence="5" id="KW-0472">Membrane</keyword>
<evidence type="ECO:0000256" key="2">
    <source>
        <dbReference type="ARBA" id="ARBA00023125"/>
    </source>
</evidence>
<keyword evidence="1" id="KW-0805">Transcription regulation</keyword>
<dbReference type="Proteomes" id="UP000054383">
    <property type="component" value="Unassembled WGS sequence"/>
</dbReference>
<dbReference type="InterPro" id="IPR036864">
    <property type="entry name" value="Zn2-C6_fun-type_DNA-bd_sf"/>
</dbReference>
<organism evidence="7 8">
    <name type="scientific">Talaromyces islandicus</name>
    <name type="common">Penicillium islandicum</name>
    <dbReference type="NCBI Taxonomy" id="28573"/>
    <lineage>
        <taxon>Eukaryota</taxon>
        <taxon>Fungi</taxon>
        <taxon>Dikarya</taxon>
        <taxon>Ascomycota</taxon>
        <taxon>Pezizomycotina</taxon>
        <taxon>Eurotiomycetes</taxon>
        <taxon>Eurotiomycetidae</taxon>
        <taxon>Eurotiales</taxon>
        <taxon>Trichocomaceae</taxon>
        <taxon>Talaromyces</taxon>
        <taxon>Talaromyces sect. Islandici</taxon>
    </lineage>
</organism>
<dbReference type="SMART" id="SM00066">
    <property type="entry name" value="GAL4"/>
    <property type="match status" value="1"/>
</dbReference>
<dbReference type="GO" id="GO:0003677">
    <property type="term" value="F:DNA binding"/>
    <property type="evidence" value="ECO:0007669"/>
    <property type="project" value="UniProtKB-KW"/>
</dbReference>
<feature type="domain" description="Zn(2)-C6 fungal-type" evidence="6">
    <location>
        <begin position="9"/>
        <end position="37"/>
    </location>
</feature>
<keyword evidence="8" id="KW-1185">Reference proteome</keyword>
<dbReference type="InterPro" id="IPR001138">
    <property type="entry name" value="Zn2Cys6_DnaBD"/>
</dbReference>
<evidence type="ECO:0000256" key="4">
    <source>
        <dbReference type="ARBA" id="ARBA00023242"/>
    </source>
</evidence>
<dbReference type="Pfam" id="PF00172">
    <property type="entry name" value="Zn_clus"/>
    <property type="match status" value="1"/>
</dbReference>
<dbReference type="PROSITE" id="PS50048">
    <property type="entry name" value="ZN2_CY6_FUNGAL_2"/>
    <property type="match status" value="1"/>
</dbReference>
<evidence type="ECO:0000256" key="3">
    <source>
        <dbReference type="ARBA" id="ARBA00023163"/>
    </source>
</evidence>
<dbReference type="PANTHER" id="PTHR38111">
    <property type="entry name" value="ZN(2)-C6 FUNGAL-TYPE DOMAIN-CONTAINING PROTEIN-RELATED"/>
    <property type="match status" value="1"/>
</dbReference>
<dbReference type="Gene3D" id="4.10.240.10">
    <property type="entry name" value="Zn(2)-C6 fungal-type DNA-binding domain"/>
    <property type="match status" value="1"/>
</dbReference>
<dbReference type="AlphaFoldDB" id="A0A0U1M8U5"/>
<dbReference type="PANTHER" id="PTHR38111:SF11">
    <property type="entry name" value="TRANSCRIPTION FACTOR DOMAIN-CONTAINING PROTEIN-RELATED"/>
    <property type="match status" value="1"/>
</dbReference>
<evidence type="ECO:0000259" key="6">
    <source>
        <dbReference type="PROSITE" id="PS50048"/>
    </source>
</evidence>
<sequence>MVGVNRSKACITCIRRKKGCDQQKPTCGQCRKSCIECKGYDRPRTFVNSFVQEDAKNAGDPGQTNLEVAFSRNLMRSARETSVLGLFWNSYFPNGKKLPQGGTITILGGLMHLVQEIYTADDLLRKTIVALSLSAIGMQEDPSGWMREKGRRLYGDALQGAVTLLQNPRRRQENGLLIVIRLFSLYEVMSALELIGDSDEQSLTWMTHCFGDAAIIQDRGPLAFVSGAAHRLFVDGRLHLIMTSLRTRKKCFLSDPAWKKLPWNEIKKSPKDLLLDILVDVPTLFEAIDIMSHCKDAIQKADYLECLYLEYVSLEKRLRMWHRKFSPVLIILERNIIVQDVVVPQILAAGHVSTLYWATCIIVYGIVAISLMAEGYGEECFRGKYINPAIFCQNILRIIPLFLHYSTGIFRVHLATPPLSIAMIYLCSLHPEEMKEEKAMLSGYLQDPLCSTMRKFLASMNPQEATEL</sequence>
<dbReference type="GO" id="GO:0008270">
    <property type="term" value="F:zinc ion binding"/>
    <property type="evidence" value="ECO:0007669"/>
    <property type="project" value="InterPro"/>
</dbReference>
<keyword evidence="3" id="KW-0804">Transcription</keyword>
<dbReference type="OMA" id="KGCVTCR"/>
<evidence type="ECO:0000256" key="5">
    <source>
        <dbReference type="SAM" id="Phobius"/>
    </source>
</evidence>
<dbReference type="STRING" id="28573.A0A0U1M8U5"/>
<accession>A0A0U1M8U5</accession>
<dbReference type="InterPro" id="IPR053178">
    <property type="entry name" value="Osmoadaptation_assoc"/>
</dbReference>
<evidence type="ECO:0000256" key="1">
    <source>
        <dbReference type="ARBA" id="ARBA00023015"/>
    </source>
</evidence>
<evidence type="ECO:0000313" key="7">
    <source>
        <dbReference type="EMBL" id="CRG91336.1"/>
    </source>
</evidence>
<reference evidence="7 8" key="1">
    <citation type="submission" date="2015-04" db="EMBL/GenBank/DDBJ databases">
        <authorList>
            <person name="Syromyatnikov M.Y."/>
            <person name="Popov V.N."/>
        </authorList>
    </citation>
    <scope>NUCLEOTIDE SEQUENCE [LARGE SCALE GENOMIC DNA]</scope>
    <source>
        <strain evidence="7">WF-38-12</strain>
    </source>
</reference>
<dbReference type="CDD" id="cd00067">
    <property type="entry name" value="GAL4"/>
    <property type="match status" value="1"/>
</dbReference>
<dbReference type="OrthoDB" id="3525185at2759"/>
<gene>
    <name evidence="7" type="ORF">PISL3812_08384</name>
</gene>